<dbReference type="OrthoDB" id="441660at2759"/>
<comment type="caution">
    <text evidence="3">The sequence shown here is derived from an EMBL/GenBank/DDBJ whole genome shotgun (WGS) entry which is preliminary data.</text>
</comment>
<feature type="domain" description="C-type lectin" evidence="2">
    <location>
        <begin position="15"/>
        <end position="124"/>
    </location>
</feature>
<dbReference type="SUPFAM" id="SSF56436">
    <property type="entry name" value="C-type lectin-like"/>
    <property type="match status" value="1"/>
</dbReference>
<name>A0A016V2Q6_9BILA</name>
<keyword evidence="4" id="KW-1185">Reference proteome</keyword>
<dbReference type="Pfam" id="PF00059">
    <property type="entry name" value="Lectin_C"/>
    <property type="match status" value="1"/>
</dbReference>
<dbReference type="PANTHER" id="PTHR22991">
    <property type="entry name" value="PROTEIN CBG13490"/>
    <property type="match status" value="1"/>
</dbReference>
<organism evidence="3 4">
    <name type="scientific">Ancylostoma ceylanicum</name>
    <dbReference type="NCBI Taxonomy" id="53326"/>
    <lineage>
        <taxon>Eukaryota</taxon>
        <taxon>Metazoa</taxon>
        <taxon>Ecdysozoa</taxon>
        <taxon>Nematoda</taxon>
        <taxon>Chromadorea</taxon>
        <taxon>Rhabditida</taxon>
        <taxon>Rhabditina</taxon>
        <taxon>Rhabditomorpha</taxon>
        <taxon>Strongyloidea</taxon>
        <taxon>Ancylostomatidae</taxon>
        <taxon>Ancylostomatinae</taxon>
        <taxon>Ancylostoma</taxon>
    </lineage>
</organism>
<dbReference type="PANTHER" id="PTHR22991:SF40">
    <property type="entry name" value="PROTEIN CBG13490"/>
    <property type="match status" value="1"/>
</dbReference>
<evidence type="ECO:0000313" key="4">
    <source>
        <dbReference type="Proteomes" id="UP000024635"/>
    </source>
</evidence>
<evidence type="ECO:0000259" key="2">
    <source>
        <dbReference type="PROSITE" id="PS50041"/>
    </source>
</evidence>
<gene>
    <name evidence="3" type="primary">Acey_s0019.g3744</name>
    <name evidence="3" type="ORF">Y032_0019g3744</name>
</gene>
<dbReference type="SMART" id="SM00034">
    <property type="entry name" value="CLECT"/>
    <property type="match status" value="1"/>
</dbReference>
<reference evidence="4" key="1">
    <citation type="journal article" date="2015" name="Nat. Genet.">
        <title>The genome and transcriptome of the zoonotic hookworm Ancylostoma ceylanicum identify infection-specific gene families.</title>
        <authorList>
            <person name="Schwarz E.M."/>
            <person name="Hu Y."/>
            <person name="Antoshechkin I."/>
            <person name="Miller M.M."/>
            <person name="Sternberg P.W."/>
            <person name="Aroian R.V."/>
        </authorList>
    </citation>
    <scope>NUCLEOTIDE SEQUENCE</scope>
    <source>
        <strain evidence="4">HY135</strain>
    </source>
</reference>
<dbReference type="InterPro" id="IPR001304">
    <property type="entry name" value="C-type_lectin-like"/>
</dbReference>
<protein>
    <recommendedName>
        <fullName evidence="2">C-type lectin domain-containing protein</fullName>
    </recommendedName>
</protein>
<dbReference type="STRING" id="53326.A0A016V2Q6"/>
<dbReference type="InterPro" id="IPR016187">
    <property type="entry name" value="CTDL_fold"/>
</dbReference>
<dbReference type="InterPro" id="IPR016186">
    <property type="entry name" value="C-type_lectin-like/link_sf"/>
</dbReference>
<dbReference type="CDD" id="cd00037">
    <property type="entry name" value="CLECT"/>
    <property type="match status" value="1"/>
</dbReference>
<evidence type="ECO:0000313" key="3">
    <source>
        <dbReference type="EMBL" id="EYC21307.1"/>
    </source>
</evidence>
<dbReference type="AlphaFoldDB" id="A0A016V2Q6"/>
<proteinExistence type="predicted"/>
<dbReference type="Proteomes" id="UP000024635">
    <property type="component" value="Unassembled WGS sequence"/>
</dbReference>
<dbReference type="EMBL" id="JARK01001355">
    <property type="protein sequence ID" value="EYC21307.1"/>
    <property type="molecule type" value="Genomic_DNA"/>
</dbReference>
<dbReference type="InterPro" id="IPR050976">
    <property type="entry name" value="Snaclec"/>
</dbReference>
<dbReference type="Gene3D" id="3.10.100.10">
    <property type="entry name" value="Mannose-Binding Protein A, subunit A"/>
    <property type="match status" value="1"/>
</dbReference>
<keyword evidence="1" id="KW-1015">Disulfide bond</keyword>
<evidence type="ECO:0000256" key="1">
    <source>
        <dbReference type="ARBA" id="ARBA00023157"/>
    </source>
</evidence>
<accession>A0A016V2Q6</accession>
<sequence length="139" mass="15766">MKLPRSLSKWKYFKETNMCYRVYGDGGGFDKSRSWCNKEGGELTSIHSEEHNSFLKGLLYPSDFLIGLRLGTAPNATGATRTKNWTDGSAVDYENWDSGYPTAGPHLCTIVSHHVYLRTDQRNCLRPLPKAILTFSRMK</sequence>
<dbReference type="PROSITE" id="PS50041">
    <property type="entry name" value="C_TYPE_LECTIN_2"/>
    <property type="match status" value="1"/>
</dbReference>